<keyword evidence="2" id="KW-1185">Reference proteome</keyword>
<dbReference type="KEGG" id="dae:Dtox_3599"/>
<evidence type="ECO:0000313" key="1">
    <source>
        <dbReference type="EMBL" id="ACV64311.1"/>
    </source>
</evidence>
<protein>
    <submittedName>
        <fullName evidence="1">Uncharacterized protein</fullName>
    </submittedName>
</protein>
<gene>
    <name evidence="1" type="ordered locus">Dtox_3599</name>
</gene>
<dbReference type="EMBL" id="CP001720">
    <property type="protein sequence ID" value="ACV64311.1"/>
    <property type="molecule type" value="Genomic_DNA"/>
</dbReference>
<name>C8VW24_DESAS</name>
<evidence type="ECO:0000313" key="2">
    <source>
        <dbReference type="Proteomes" id="UP000002217"/>
    </source>
</evidence>
<dbReference type="AlphaFoldDB" id="C8VW24"/>
<dbReference type="Proteomes" id="UP000002217">
    <property type="component" value="Chromosome"/>
</dbReference>
<sequence>MVKADGWEDFIVCKQMAREKTFIYQIRRTDNRQKKQTRTSAASGTGLLYNALLRKVVQAVLILQLKPAVSGKT</sequence>
<dbReference type="HOGENOM" id="CLU_2698593_0_0_9"/>
<reference evidence="1 2" key="1">
    <citation type="journal article" date="2009" name="Stand. Genomic Sci.">
        <title>Complete genome sequence of Desulfotomaculum acetoxidans type strain (5575).</title>
        <authorList>
            <person name="Spring S."/>
            <person name="Lapidus A."/>
            <person name="Schroder M."/>
            <person name="Gleim D."/>
            <person name="Sims D."/>
            <person name="Meincke L."/>
            <person name="Glavina Del Rio T."/>
            <person name="Tice H."/>
            <person name="Copeland A."/>
            <person name="Cheng J.F."/>
            <person name="Lucas S."/>
            <person name="Chen F."/>
            <person name="Nolan M."/>
            <person name="Bruce D."/>
            <person name="Goodwin L."/>
            <person name="Pitluck S."/>
            <person name="Ivanova N."/>
            <person name="Mavromatis K."/>
            <person name="Mikhailova N."/>
            <person name="Pati A."/>
            <person name="Chen A."/>
            <person name="Palaniappan K."/>
            <person name="Land M."/>
            <person name="Hauser L."/>
            <person name="Chang Y.J."/>
            <person name="Jeffries C.D."/>
            <person name="Chain P."/>
            <person name="Saunders E."/>
            <person name="Brettin T."/>
            <person name="Detter J.C."/>
            <person name="Goker M."/>
            <person name="Bristow J."/>
            <person name="Eisen J.A."/>
            <person name="Markowitz V."/>
            <person name="Hugenholtz P."/>
            <person name="Kyrpides N.C."/>
            <person name="Klenk H.P."/>
            <person name="Han C."/>
        </authorList>
    </citation>
    <scope>NUCLEOTIDE SEQUENCE [LARGE SCALE GENOMIC DNA]</scope>
    <source>
        <strain evidence="2">ATCC 49208 / DSM 771 / VKM B-1644</strain>
    </source>
</reference>
<organism evidence="1 2">
    <name type="scientific">Desulfofarcimen acetoxidans (strain ATCC 49208 / DSM 771 / KCTC 5769 / VKM B-1644 / 5575)</name>
    <name type="common">Desulfotomaculum acetoxidans</name>
    <dbReference type="NCBI Taxonomy" id="485916"/>
    <lineage>
        <taxon>Bacteria</taxon>
        <taxon>Bacillati</taxon>
        <taxon>Bacillota</taxon>
        <taxon>Clostridia</taxon>
        <taxon>Eubacteriales</taxon>
        <taxon>Peptococcaceae</taxon>
        <taxon>Desulfofarcimen</taxon>
    </lineage>
</organism>
<accession>C8VW24</accession>
<proteinExistence type="predicted"/>